<accession>A0A699HQH8</accession>
<dbReference type="CDD" id="cd09272">
    <property type="entry name" value="RNase_HI_RT_Ty1"/>
    <property type="match status" value="1"/>
</dbReference>
<comment type="caution">
    <text evidence="2">The sequence shown here is derived from an EMBL/GenBank/DDBJ whole genome shotgun (WGS) entry which is preliminary data.</text>
</comment>
<protein>
    <submittedName>
        <fullName evidence="2">Uncharacterized mitochondrial protein AtMg00810-like</fullName>
    </submittedName>
</protein>
<evidence type="ECO:0000259" key="1">
    <source>
        <dbReference type="Pfam" id="PF07727"/>
    </source>
</evidence>
<dbReference type="Pfam" id="PF07727">
    <property type="entry name" value="RVT_2"/>
    <property type="match status" value="1"/>
</dbReference>
<organism evidence="2">
    <name type="scientific">Tanacetum cinerariifolium</name>
    <name type="common">Dalmatian daisy</name>
    <name type="synonym">Chrysanthemum cinerariifolium</name>
    <dbReference type="NCBI Taxonomy" id="118510"/>
    <lineage>
        <taxon>Eukaryota</taxon>
        <taxon>Viridiplantae</taxon>
        <taxon>Streptophyta</taxon>
        <taxon>Embryophyta</taxon>
        <taxon>Tracheophyta</taxon>
        <taxon>Spermatophyta</taxon>
        <taxon>Magnoliopsida</taxon>
        <taxon>eudicotyledons</taxon>
        <taxon>Gunneridae</taxon>
        <taxon>Pentapetalae</taxon>
        <taxon>asterids</taxon>
        <taxon>campanulids</taxon>
        <taxon>Asterales</taxon>
        <taxon>Asteraceae</taxon>
        <taxon>Asteroideae</taxon>
        <taxon>Anthemideae</taxon>
        <taxon>Anthemidinae</taxon>
        <taxon>Tanacetum</taxon>
    </lineage>
</organism>
<dbReference type="InterPro" id="IPR013103">
    <property type="entry name" value="RVT_2"/>
</dbReference>
<dbReference type="AlphaFoldDB" id="A0A699HQH8"/>
<sequence length="701" mass="79515">AKGKSLVELSTRIRNLSEEFEDFSDISINEVDAASTSVPVVGKNSTNSINTFSAAALEDITYSNDEEDVVAEAEFSNLETSIPVSPISTTRVHNDHHVKQMIGDLSSVTQTKSMTRMVKDQGGLTQIHNEDFHTCMFACFLSQEEPKRVHQALKDPNWIKAMQEELLQFKMQKVWVLVDLPKGHTQEDDIDYEEVFSPVARIEAIRLFLAYASFMGFTVYQMDVKSDFLYGTIKEEVYACQPLVFEDPVYPDKVYKMVKALYGLHQALKACYDKYVAKILRKFGLTDRKSASTPIDTKKPLLKDPDGEDVDVHTYRKIIGSLMYLTSSRPDIMFVVCACAHFQVTPKASHLHAVTRIFRYIKGKPHLGLWYPKDSPFNLVAYSDSNYAGASLDNKSIIGGCQFLGCRLISWQCKKQTVIATSSTEAKYVAAASCCAQVLWIQNQLLDCSPDQMVSGKDLSNPLMDDNLPKIIRYSTHYVALMKSWLVQKQTTLDASEGFEQILDFLNASMIQYALTVNPTIYVSCIKQFWSSVSIKKMNDVVRLQALIDRRKVIITKDTVHQALHLDDAKSIDCLPNVEIFPEFKMMGYEKPSTKLTFYKAFFSAQWKFLIHTILQCKKFNFSKYIFDSLVRNVDSSSKFYMYPRFLQVMDFLGWIHHLFESMLVPQQVDDVVADDVAADDIADVVADDVVVEDAVEPTLP</sequence>
<dbReference type="EMBL" id="BKCJ010191513">
    <property type="protein sequence ID" value="GEY58978.1"/>
    <property type="molecule type" value="Genomic_DNA"/>
</dbReference>
<dbReference type="PANTHER" id="PTHR11439:SF495">
    <property type="entry name" value="REVERSE TRANSCRIPTASE, RNA-DEPENDENT DNA POLYMERASE-RELATED"/>
    <property type="match status" value="1"/>
</dbReference>
<feature type="non-terminal residue" evidence="2">
    <location>
        <position position="1"/>
    </location>
</feature>
<gene>
    <name evidence="2" type="ORF">Tci_430952</name>
</gene>
<dbReference type="PANTHER" id="PTHR11439">
    <property type="entry name" value="GAG-POL-RELATED RETROTRANSPOSON"/>
    <property type="match status" value="1"/>
</dbReference>
<name>A0A699HQH8_TANCI</name>
<proteinExistence type="predicted"/>
<feature type="domain" description="Reverse transcriptase Ty1/copia-type" evidence="1">
    <location>
        <begin position="181"/>
        <end position="286"/>
    </location>
</feature>
<evidence type="ECO:0000313" key="2">
    <source>
        <dbReference type="EMBL" id="GEY58978.1"/>
    </source>
</evidence>
<reference evidence="2" key="1">
    <citation type="journal article" date="2019" name="Sci. Rep.">
        <title>Draft genome of Tanacetum cinerariifolium, the natural source of mosquito coil.</title>
        <authorList>
            <person name="Yamashiro T."/>
            <person name="Shiraishi A."/>
            <person name="Satake H."/>
            <person name="Nakayama K."/>
        </authorList>
    </citation>
    <scope>NUCLEOTIDE SEQUENCE</scope>
</reference>